<protein>
    <submittedName>
        <fullName evidence="3">Carbon-nitrogen hydrolase</fullName>
    </submittedName>
</protein>
<dbReference type="AlphaFoldDB" id="A0A178LJK2"/>
<dbReference type="OrthoDB" id="9760188at2"/>
<reference evidence="3 4" key="1">
    <citation type="submission" date="2016-04" db="EMBL/GenBank/DDBJ databases">
        <title>Draft Genome Sequences of Staphylococcus capitis Strain H36, S. capitis Strain H65, S. cohnii Strain H62, S. hominis Strain H69, Mycobacterium iranicum Strain H39, Plantibacter sp. Strain H53, Pseudomonas oryzihabitans Strain H72, and Microbacterium sp. Strain H83, isolated from residential settings.</title>
        <authorList>
            <person name="Lymperopoulou D."/>
            <person name="Adams R.I."/>
            <person name="Lindow S."/>
            <person name="Coil D.A."/>
            <person name="Jospin G."/>
            <person name="Eisen J.A."/>
        </authorList>
    </citation>
    <scope>NUCLEOTIDE SEQUENCE [LARGE SCALE GENOMIC DNA]</scope>
    <source>
        <strain evidence="3 4">H72</strain>
    </source>
</reference>
<dbReference type="SUPFAM" id="SSF56317">
    <property type="entry name" value="Carbon-nitrogen hydrolase"/>
    <property type="match status" value="1"/>
</dbReference>
<feature type="domain" description="CN hydrolase" evidence="2">
    <location>
        <begin position="6"/>
        <end position="242"/>
    </location>
</feature>
<keyword evidence="1 3" id="KW-0378">Hydrolase</keyword>
<dbReference type="InterPro" id="IPR003010">
    <property type="entry name" value="C-N_Hydrolase"/>
</dbReference>
<dbReference type="GO" id="GO:0050126">
    <property type="term" value="F:N-carbamoylputrescine amidase activity"/>
    <property type="evidence" value="ECO:0007669"/>
    <property type="project" value="TreeGrafter"/>
</dbReference>
<dbReference type="Gene3D" id="3.60.110.10">
    <property type="entry name" value="Carbon-nitrogen hydrolase"/>
    <property type="match status" value="1"/>
</dbReference>
<dbReference type="InterPro" id="IPR036526">
    <property type="entry name" value="C-N_Hydrolase_sf"/>
</dbReference>
<sequence>MNALSLTLAAAQSASVAGDLAANLRTHLAFVAAAAAAGADLLLFPELSLTGYEPALATGLALEPDDTQLLPLREACSKAGLTAVVGAPVQGAAGLQIGALILGADGGCRVHTKQYLHPGEAPPFVPGNGGELLAVQGLQAALAICADSNHPAHADAARARGADLYLASAVIGPTGYPSDSALLAGHARRLGMPVLMANHGAPTGGYACVGRSAFWQADGQCLIAAPGDGACLVLVRRVADDWQGEVCALPA</sequence>
<evidence type="ECO:0000313" key="3">
    <source>
        <dbReference type="EMBL" id="OAN31203.1"/>
    </source>
</evidence>
<accession>A0A178LJK2</accession>
<dbReference type="CDD" id="cd07197">
    <property type="entry name" value="nitrilase"/>
    <property type="match status" value="1"/>
</dbReference>
<gene>
    <name evidence="3" type="ORF">A4V15_14465</name>
</gene>
<dbReference type="PANTHER" id="PTHR43674:SF2">
    <property type="entry name" value="BETA-UREIDOPROPIONASE"/>
    <property type="match status" value="1"/>
</dbReference>
<organism evidence="3 4">
    <name type="scientific">Pseudomonas oryzihabitans</name>
    <dbReference type="NCBI Taxonomy" id="47885"/>
    <lineage>
        <taxon>Bacteria</taxon>
        <taxon>Pseudomonadati</taxon>
        <taxon>Pseudomonadota</taxon>
        <taxon>Gammaproteobacteria</taxon>
        <taxon>Pseudomonadales</taxon>
        <taxon>Pseudomonadaceae</taxon>
        <taxon>Pseudomonas</taxon>
    </lineage>
</organism>
<dbReference type="GO" id="GO:0033388">
    <property type="term" value="P:putrescine biosynthetic process from arginine"/>
    <property type="evidence" value="ECO:0007669"/>
    <property type="project" value="TreeGrafter"/>
</dbReference>
<dbReference type="PROSITE" id="PS50263">
    <property type="entry name" value="CN_HYDROLASE"/>
    <property type="match status" value="1"/>
</dbReference>
<evidence type="ECO:0000256" key="1">
    <source>
        <dbReference type="ARBA" id="ARBA00022801"/>
    </source>
</evidence>
<dbReference type="RefSeq" id="WP_064307321.1">
    <property type="nucleotide sequence ID" value="NZ_LWCR01000006.1"/>
</dbReference>
<name>A0A178LJK2_9PSED</name>
<proteinExistence type="predicted"/>
<comment type="caution">
    <text evidence="3">The sequence shown here is derived from an EMBL/GenBank/DDBJ whole genome shotgun (WGS) entry which is preliminary data.</text>
</comment>
<dbReference type="EMBL" id="LWCR01000006">
    <property type="protein sequence ID" value="OAN31203.1"/>
    <property type="molecule type" value="Genomic_DNA"/>
</dbReference>
<evidence type="ECO:0000313" key="4">
    <source>
        <dbReference type="Proteomes" id="UP000078356"/>
    </source>
</evidence>
<dbReference type="InterPro" id="IPR050345">
    <property type="entry name" value="Aliph_Amidase/BUP"/>
</dbReference>
<dbReference type="Proteomes" id="UP000078356">
    <property type="component" value="Unassembled WGS sequence"/>
</dbReference>
<dbReference type="Pfam" id="PF00795">
    <property type="entry name" value="CN_hydrolase"/>
    <property type="match status" value="1"/>
</dbReference>
<evidence type="ECO:0000259" key="2">
    <source>
        <dbReference type="PROSITE" id="PS50263"/>
    </source>
</evidence>
<dbReference type="PANTHER" id="PTHR43674">
    <property type="entry name" value="NITRILASE C965.09-RELATED"/>
    <property type="match status" value="1"/>
</dbReference>